<organism evidence="2">
    <name type="scientific">Hexamita inflata</name>
    <dbReference type="NCBI Taxonomy" id="28002"/>
    <lineage>
        <taxon>Eukaryota</taxon>
        <taxon>Metamonada</taxon>
        <taxon>Diplomonadida</taxon>
        <taxon>Hexamitidae</taxon>
        <taxon>Hexamitinae</taxon>
        <taxon>Hexamita</taxon>
    </lineage>
</organism>
<proteinExistence type="predicted"/>
<dbReference type="Proteomes" id="UP001642409">
    <property type="component" value="Unassembled WGS sequence"/>
</dbReference>
<evidence type="ECO:0000313" key="2">
    <source>
        <dbReference type="EMBL" id="CAI9921759.1"/>
    </source>
</evidence>
<dbReference type="EMBL" id="CAXDID020000460">
    <property type="protein sequence ID" value="CAL6093798.1"/>
    <property type="molecule type" value="Genomic_DNA"/>
</dbReference>
<dbReference type="EMBL" id="CATOUU010000232">
    <property type="protein sequence ID" value="CAI9921759.1"/>
    <property type="molecule type" value="Genomic_DNA"/>
</dbReference>
<evidence type="ECO:0000313" key="4">
    <source>
        <dbReference type="Proteomes" id="UP001642409"/>
    </source>
</evidence>
<feature type="transmembrane region" description="Helical" evidence="1">
    <location>
        <begin position="76"/>
        <end position="98"/>
    </location>
</feature>
<keyword evidence="1" id="KW-1133">Transmembrane helix</keyword>
<accession>A0AA86TKZ9</accession>
<keyword evidence="4" id="KW-1185">Reference proteome</keyword>
<dbReference type="AlphaFoldDB" id="A0AA86TKZ9"/>
<comment type="caution">
    <text evidence="2">The sequence shown here is derived from an EMBL/GenBank/DDBJ whole genome shotgun (WGS) entry which is preliminary data.</text>
</comment>
<reference evidence="3 4" key="2">
    <citation type="submission" date="2024-07" db="EMBL/GenBank/DDBJ databases">
        <authorList>
            <person name="Akdeniz Z."/>
        </authorList>
    </citation>
    <scope>NUCLEOTIDE SEQUENCE [LARGE SCALE GENOMIC DNA]</scope>
</reference>
<protein>
    <submittedName>
        <fullName evidence="3">Hypothetical_protein</fullName>
    </submittedName>
</protein>
<keyword evidence="1" id="KW-0812">Transmembrane</keyword>
<evidence type="ECO:0000256" key="1">
    <source>
        <dbReference type="SAM" id="Phobius"/>
    </source>
</evidence>
<name>A0AA86TKZ9_9EUKA</name>
<sequence length="134" mass="15104">MYVLWRTSATKATNGSGTSIQIQHDCFVQTGAIHLGHTICVSTQQSGCSYQINDGSLIACPFQQCLFSSYVERRAYFLLQIYIQCILHHLSFFIISFIKCYQNEGNTFINIDSNVSKKSVSVQKPSFVIVKANY</sequence>
<reference evidence="2" key="1">
    <citation type="submission" date="2023-06" db="EMBL/GenBank/DDBJ databases">
        <authorList>
            <person name="Kurt Z."/>
        </authorList>
    </citation>
    <scope>NUCLEOTIDE SEQUENCE</scope>
</reference>
<gene>
    <name evidence="3" type="ORF">HINF_LOCUS67165</name>
    <name evidence="2" type="ORF">HINF_LOCUS9404</name>
</gene>
<evidence type="ECO:0000313" key="3">
    <source>
        <dbReference type="EMBL" id="CAL6093798.1"/>
    </source>
</evidence>
<keyword evidence="1" id="KW-0472">Membrane</keyword>